<dbReference type="FunFam" id="3.30.730.10:FF:000005">
    <property type="entry name" value="ethylene-responsive transcription factor RAP2-11"/>
    <property type="match status" value="1"/>
</dbReference>
<dbReference type="Pfam" id="PF00847">
    <property type="entry name" value="AP2"/>
    <property type="match status" value="1"/>
</dbReference>
<protein>
    <recommendedName>
        <fullName evidence="9">AP2/ERF domain-containing protein</fullName>
    </recommendedName>
</protein>
<comment type="subcellular location">
    <subcellularLocation>
        <location evidence="1">Nucleus</location>
    </subcellularLocation>
</comment>
<dbReference type="GO" id="GO:0003700">
    <property type="term" value="F:DNA-binding transcription factor activity"/>
    <property type="evidence" value="ECO:0007669"/>
    <property type="project" value="InterPro"/>
</dbReference>
<dbReference type="SUPFAM" id="SSF54171">
    <property type="entry name" value="DNA-binding domain"/>
    <property type="match status" value="1"/>
</dbReference>
<dbReference type="InterPro" id="IPR016177">
    <property type="entry name" value="DNA-bd_dom_sf"/>
</dbReference>
<dbReference type="Proteomes" id="UP001386955">
    <property type="component" value="Unassembled WGS sequence"/>
</dbReference>
<reference evidence="10 12" key="1">
    <citation type="submission" date="2024-01" db="EMBL/GenBank/DDBJ databases">
        <title>The genomes of 5 underutilized Papilionoideae crops provide insights into root nodulation and disease resistanc.</title>
        <authorList>
            <person name="Jiang F."/>
        </authorList>
    </citation>
    <scope>NUCLEOTIDE SEQUENCE [LARGE SCALE GENOMIC DNA]</scope>
    <source>
        <strain evidence="10">DUOXIRENSHENG_FW03</strain>
        <tissue evidence="10">Leaves</tissue>
    </source>
</reference>
<evidence type="ECO:0000313" key="10">
    <source>
        <dbReference type="EMBL" id="KAK7400885.1"/>
    </source>
</evidence>
<dbReference type="EMBL" id="JAYMYS010000003">
    <property type="protein sequence ID" value="KAK7400887.1"/>
    <property type="molecule type" value="Genomic_DNA"/>
</dbReference>
<dbReference type="PRINTS" id="PR00367">
    <property type="entry name" value="ETHRSPELEMNT"/>
</dbReference>
<comment type="caution">
    <text evidence="10">The sequence shown here is derived from an EMBL/GenBank/DDBJ whole genome shotgun (WGS) entry which is preliminary data.</text>
</comment>
<feature type="region of interest" description="Disordered" evidence="8">
    <location>
        <begin position="1"/>
        <end position="21"/>
    </location>
</feature>
<gene>
    <name evidence="10" type="ORF">VNO78_12194</name>
    <name evidence="11" type="ORF">VNO78_12196</name>
</gene>
<keyword evidence="6" id="KW-0539">Nucleus</keyword>
<evidence type="ECO:0000259" key="9">
    <source>
        <dbReference type="PROSITE" id="PS51032"/>
    </source>
</evidence>
<sequence length="431" mass="48204">MASKRKRWESEGVEKSNEEGNNINVEWKQLREEAASMAAAILGARRAKKRYIGVRQRPSGRWVAEIKDTIQNIRLWLGTYDTAEDAARAYDEAARLLRGANTRTNFSPSQCSSSPALPPKIAKLLLVRLKSRNMMVTTTPFPCSSNHYEEENKVESKPEPEPQFYHQIEEPFYGNFLDMVGIVGVDDESYHGASSSSSAITTCDYGFGTNEENSIQEGSWEDFKLGERNGVNVVVEESYCGASYSSYAITTCGYNSGGTNEENSNQEGSREDFKLGEGNGVNVVEESYYGASYSCDYNIATTNEENSNQEGSGEDLKFDYHSGDNVYDENNQIVMSGKGEFEECDVGVRDFQFLDIAGSLSYSLSPFEIAEEMVGPIEEEKDEVGDSLLGRESFRMKYERKFSACLYTLIGVSECLRLQVEPENAKDLEKF</sequence>
<organism evidence="10 12">
    <name type="scientific">Psophocarpus tetragonolobus</name>
    <name type="common">Winged bean</name>
    <name type="synonym">Dolichos tetragonolobus</name>
    <dbReference type="NCBI Taxonomy" id="3891"/>
    <lineage>
        <taxon>Eukaryota</taxon>
        <taxon>Viridiplantae</taxon>
        <taxon>Streptophyta</taxon>
        <taxon>Embryophyta</taxon>
        <taxon>Tracheophyta</taxon>
        <taxon>Spermatophyta</taxon>
        <taxon>Magnoliopsida</taxon>
        <taxon>eudicotyledons</taxon>
        <taxon>Gunneridae</taxon>
        <taxon>Pentapetalae</taxon>
        <taxon>rosids</taxon>
        <taxon>fabids</taxon>
        <taxon>Fabales</taxon>
        <taxon>Fabaceae</taxon>
        <taxon>Papilionoideae</taxon>
        <taxon>50 kb inversion clade</taxon>
        <taxon>NPAAA clade</taxon>
        <taxon>indigoferoid/millettioid clade</taxon>
        <taxon>Phaseoleae</taxon>
        <taxon>Psophocarpus</taxon>
    </lineage>
</organism>
<evidence type="ECO:0000256" key="8">
    <source>
        <dbReference type="SAM" id="MobiDB-lite"/>
    </source>
</evidence>
<keyword evidence="3" id="KW-0805">Transcription regulation</keyword>
<keyword evidence="4" id="KW-0238">DNA-binding</keyword>
<dbReference type="GO" id="GO:0005634">
    <property type="term" value="C:nucleus"/>
    <property type="evidence" value="ECO:0007669"/>
    <property type="project" value="UniProtKB-SubCell"/>
</dbReference>
<dbReference type="InterPro" id="IPR050913">
    <property type="entry name" value="AP2/ERF_ERF"/>
</dbReference>
<dbReference type="PANTHER" id="PTHR31194">
    <property type="entry name" value="SHN SHINE , DNA BINDING / TRANSCRIPTION FACTOR"/>
    <property type="match status" value="1"/>
</dbReference>
<dbReference type="InterPro" id="IPR001471">
    <property type="entry name" value="AP2/ERF_dom"/>
</dbReference>
<dbReference type="CDD" id="cd00018">
    <property type="entry name" value="AP2"/>
    <property type="match status" value="1"/>
</dbReference>
<evidence type="ECO:0000313" key="12">
    <source>
        <dbReference type="Proteomes" id="UP001386955"/>
    </source>
</evidence>
<keyword evidence="12" id="KW-1185">Reference proteome</keyword>
<evidence type="ECO:0000256" key="4">
    <source>
        <dbReference type="ARBA" id="ARBA00023125"/>
    </source>
</evidence>
<evidence type="ECO:0000256" key="6">
    <source>
        <dbReference type="ARBA" id="ARBA00023242"/>
    </source>
</evidence>
<dbReference type="PROSITE" id="PS51032">
    <property type="entry name" value="AP2_ERF"/>
    <property type="match status" value="1"/>
</dbReference>
<feature type="domain" description="AP2/ERF" evidence="9">
    <location>
        <begin position="50"/>
        <end position="107"/>
    </location>
</feature>
<comment type="similarity">
    <text evidence="7">Belongs to the AP2/ERF transcription factor family. ERF subfamily.</text>
</comment>
<name>A0AAN9XPB5_PSOTE</name>
<keyword evidence="5" id="KW-0804">Transcription</keyword>
<proteinExistence type="inferred from homology"/>
<dbReference type="GO" id="GO:0003677">
    <property type="term" value="F:DNA binding"/>
    <property type="evidence" value="ECO:0007669"/>
    <property type="project" value="UniProtKB-KW"/>
</dbReference>
<evidence type="ECO:0000256" key="5">
    <source>
        <dbReference type="ARBA" id="ARBA00023163"/>
    </source>
</evidence>
<dbReference type="PANTHER" id="PTHR31194:SF224">
    <property type="entry name" value="AP2_ERF DOMAIN TRANSCRIPTION FACTOR"/>
    <property type="match status" value="1"/>
</dbReference>
<dbReference type="EMBL" id="JAYMYS010000003">
    <property type="protein sequence ID" value="KAK7400885.1"/>
    <property type="molecule type" value="Genomic_DNA"/>
</dbReference>
<evidence type="ECO:0000256" key="1">
    <source>
        <dbReference type="ARBA" id="ARBA00004123"/>
    </source>
</evidence>
<dbReference type="Gene3D" id="3.30.730.10">
    <property type="entry name" value="AP2/ERF domain"/>
    <property type="match status" value="1"/>
</dbReference>
<evidence type="ECO:0000256" key="3">
    <source>
        <dbReference type="ARBA" id="ARBA00023015"/>
    </source>
</evidence>
<dbReference type="SMART" id="SM00380">
    <property type="entry name" value="AP2"/>
    <property type="match status" value="1"/>
</dbReference>
<dbReference type="AlphaFoldDB" id="A0AAN9XPB5"/>
<accession>A0AAN9XPB5</accession>
<evidence type="ECO:0000256" key="2">
    <source>
        <dbReference type="ARBA" id="ARBA00022458"/>
    </source>
</evidence>
<dbReference type="InterPro" id="IPR036955">
    <property type="entry name" value="AP2/ERF_dom_sf"/>
</dbReference>
<feature type="compositionally biased region" description="Basic and acidic residues" evidence="8">
    <location>
        <begin position="8"/>
        <end position="18"/>
    </location>
</feature>
<evidence type="ECO:0000256" key="7">
    <source>
        <dbReference type="ARBA" id="ARBA00024343"/>
    </source>
</evidence>
<dbReference type="GO" id="GO:0009877">
    <property type="term" value="P:nodulation"/>
    <property type="evidence" value="ECO:0007669"/>
    <property type="project" value="UniProtKB-KW"/>
</dbReference>
<keyword evidence="2" id="KW-0536">Nodulation</keyword>
<evidence type="ECO:0000313" key="11">
    <source>
        <dbReference type="EMBL" id="KAK7400887.1"/>
    </source>
</evidence>